<dbReference type="Proteomes" id="UP000017640">
    <property type="component" value="Chromosome"/>
</dbReference>
<dbReference type="eggNOG" id="COG3164">
    <property type="taxonomic scope" value="Bacteria"/>
</dbReference>
<keyword evidence="2" id="KW-0812">Transmembrane</keyword>
<gene>
    <name evidence="4" type="ORF">SPICUR_08030</name>
</gene>
<dbReference type="PATRIC" id="fig|1335757.3.peg.1571"/>
<proteinExistence type="predicted"/>
<keyword evidence="5" id="KW-1185">Reference proteome</keyword>
<dbReference type="AlphaFoldDB" id="U5T8H0"/>
<dbReference type="HOGENOM" id="CLU_003522_4_0_6"/>
<sequence length="1252" mass="134767">MGIAQRLHRWVWPQREERLKAAVLYTLVALLVSAAVLLTGVRLLFAAAPALTAPIGAVVSDQLGVPVTIGGLDAQLDRLRPGLVLRDVRIGDAAETEPLELATMTLAIAPWESLQAGELRLHALTAEGLDVTLRQQSAGSWRIAGLLPGATPIAPESFLQALQGLPMDRLLIRDSRLALVDRHDAARLGFESVALRWRRAPSGQWRFAVDARHGDERVQGRMQLDASQVSTARAVVDLEGLSGERIAPWLPAGAMRPDAAASLSGRLWVNLRQAGGIRVSADLSADSLGLLDGEVQSLDMLAQAQRHEGGWQGQVEPQRLVRADGAVSMPGPIAFARNDERHWRVALTNAPLAPLTALLQDRLDGPVEVAGRAERATWVWRDASDWRLSADLGGAAFTSATTGPVIDGADLRLEAGPRGGRVVVDRLRMGWRRDPVDPMIRQAPVIDEVTGTLNWWRTTQERWRLELVDGRGQTAGTPIRLDGRVDIGTRQPPFADLDVAMGRVEAERVLQWLPIGIMDERLVAWLDRAVEAGTMEAASLRWFGRLDGVPDDEGNALFDLRARVDDVGFRFQRDWPRFEALGGELRFRNRGLRISADTGRIGSTALQQATARIDDLFSPRLRIDGRLEGPLAGMQAVLQRSPVLPSQGRPERLQWRGNGDLSLALDFPFQGRPMAMDGRLRLTGAGLSVTDPALTFDDIRGEVTFDRQGIASSGVRARLADRPIVATAETRGEGDSARIRVSADARLALADWPGMAPAAARADGVAAWRLRWEQPGFQATGDQVVGERLTLRSSLEGIALALPAELGKTADARAPLRLQWSQTETAGGEWQLDYDDRLRAVVQGPRAALRFGDARPSLPERPSTRLSGALPVVDLSALAGATGGSAPAIPLPSPLRIDLTLAGLDVSRWRMGETTLKGGMTSGDVSLATTGAAQGTIQQPGPQAPWTLRLDRLDVTPRRGDPSPEPEQAARSGAESPLPATDIDLVAEQLRVDGEPLGRLQLNQVNADAAAGSARLRLVGEWLDLEAQVDRTPSATADSRMRFDLYTRNAGQLLSALGVPAAINQGDGTLSGDLAWQGAMLQPARSSLAGDLQLDLRNGSLPAVEPGAGRALGLFSLSVLPRRLGLDFSDVLGEGLSFDQLQGTWQVDAGRMHTNDLSLTGPSMDLSVRGETDLVRRRYDQTVTVTPKLSSALAFLGGVAGGPAAAALLFVTRGMLESGVERLTDFTYHIGGTWAEPEFDLVSPDLTDGDDE</sequence>
<evidence type="ECO:0000313" key="4">
    <source>
        <dbReference type="EMBL" id="AGY92562.1"/>
    </source>
</evidence>
<dbReference type="Pfam" id="PF13116">
    <property type="entry name" value="YhdP"/>
    <property type="match status" value="1"/>
</dbReference>
<accession>U5T8H0</accession>
<dbReference type="OrthoDB" id="9762238at2"/>
<evidence type="ECO:0000313" key="5">
    <source>
        <dbReference type="Proteomes" id="UP000017640"/>
    </source>
</evidence>
<feature type="domain" description="YhdP central" evidence="3">
    <location>
        <begin position="21"/>
        <end position="1238"/>
    </location>
</feature>
<feature type="transmembrane region" description="Helical" evidence="2">
    <location>
        <begin position="21"/>
        <end position="45"/>
    </location>
</feature>
<reference evidence="4 5" key="1">
    <citation type="journal article" date="2013" name="BMC Genomics">
        <title>Genomes of "Spiribacter", a streamlined, successful halophilic bacterium.</title>
        <authorList>
            <person name="Lopez-Perez M."/>
            <person name="Ghai R."/>
            <person name="Leon M.J."/>
            <person name="Rodriguez-Olmos A."/>
            <person name="Copa-Patino J.L."/>
            <person name="Soliveri J."/>
            <person name="Sanchez-Porro C."/>
            <person name="Ventosa A."/>
            <person name="Rodriguez-Valera F."/>
        </authorList>
    </citation>
    <scope>NUCLEOTIDE SEQUENCE [LARGE SCALE GENOMIC DNA]</scope>
    <source>
        <strain evidence="4 5">UAH-SP71</strain>
    </source>
</reference>
<dbReference type="InterPro" id="IPR025263">
    <property type="entry name" value="YhdP_central"/>
</dbReference>
<dbReference type="PANTHER" id="PTHR38690:SF1">
    <property type="entry name" value="PROTEASE"/>
    <property type="match status" value="1"/>
</dbReference>
<name>U5T8H0_9GAMM</name>
<dbReference type="PANTHER" id="PTHR38690">
    <property type="entry name" value="PROTEASE-RELATED"/>
    <property type="match status" value="1"/>
</dbReference>
<protein>
    <recommendedName>
        <fullName evidence="3">YhdP central domain-containing protein</fullName>
    </recommendedName>
</protein>
<dbReference type="EMBL" id="CP005990">
    <property type="protein sequence ID" value="AGY92562.1"/>
    <property type="molecule type" value="Genomic_DNA"/>
</dbReference>
<keyword evidence="2" id="KW-1133">Transmembrane helix</keyword>
<keyword evidence="2" id="KW-0472">Membrane</keyword>
<dbReference type="RefSeq" id="WP_023367838.1">
    <property type="nucleotide sequence ID" value="NC_022664.1"/>
</dbReference>
<evidence type="ECO:0000256" key="2">
    <source>
        <dbReference type="SAM" id="Phobius"/>
    </source>
</evidence>
<dbReference type="KEGG" id="spiu:SPICUR_08030"/>
<feature type="region of interest" description="Disordered" evidence="1">
    <location>
        <begin position="954"/>
        <end position="980"/>
    </location>
</feature>
<evidence type="ECO:0000259" key="3">
    <source>
        <dbReference type="Pfam" id="PF13116"/>
    </source>
</evidence>
<dbReference type="STRING" id="1335757.SPICUR_08030"/>
<evidence type="ECO:0000256" key="1">
    <source>
        <dbReference type="SAM" id="MobiDB-lite"/>
    </source>
</evidence>
<organism evidence="4 5">
    <name type="scientific">Spiribacter curvatus</name>
    <dbReference type="NCBI Taxonomy" id="1335757"/>
    <lineage>
        <taxon>Bacteria</taxon>
        <taxon>Pseudomonadati</taxon>
        <taxon>Pseudomonadota</taxon>
        <taxon>Gammaproteobacteria</taxon>
        <taxon>Chromatiales</taxon>
        <taxon>Ectothiorhodospiraceae</taxon>
        <taxon>Spiribacter</taxon>
    </lineage>
</organism>
<dbReference type="NCBIfam" id="TIGR02099">
    <property type="entry name" value="YhdP family protein"/>
    <property type="match status" value="1"/>
</dbReference>
<dbReference type="InterPro" id="IPR011836">
    <property type="entry name" value="YhdP"/>
</dbReference>